<dbReference type="Pfam" id="PF08019">
    <property type="entry name" value="EptA_B_N"/>
    <property type="match status" value="1"/>
</dbReference>
<organism evidence="13 14">
    <name type="scientific">Rhodoferax fermentans</name>
    <dbReference type="NCBI Taxonomy" id="28066"/>
    <lineage>
        <taxon>Bacteria</taxon>
        <taxon>Pseudomonadati</taxon>
        <taxon>Pseudomonadota</taxon>
        <taxon>Betaproteobacteria</taxon>
        <taxon>Burkholderiales</taxon>
        <taxon>Comamonadaceae</taxon>
        <taxon>Rhodoferax</taxon>
    </lineage>
</organism>
<dbReference type="PANTHER" id="PTHR30443:SF0">
    <property type="entry name" value="PHOSPHOETHANOLAMINE TRANSFERASE EPTA"/>
    <property type="match status" value="1"/>
</dbReference>
<feature type="transmembrane region" description="Helical" evidence="8">
    <location>
        <begin position="124"/>
        <end position="145"/>
    </location>
</feature>
<dbReference type="GO" id="GO:0016776">
    <property type="term" value="F:phosphotransferase activity, phosphate group as acceptor"/>
    <property type="evidence" value="ECO:0007669"/>
    <property type="project" value="TreeGrafter"/>
</dbReference>
<evidence type="ECO:0000256" key="4">
    <source>
        <dbReference type="ARBA" id="ARBA00022679"/>
    </source>
</evidence>
<dbReference type="GO" id="GO:0005886">
    <property type="term" value="C:plasma membrane"/>
    <property type="evidence" value="ECO:0007669"/>
    <property type="project" value="UniProtKB-SubCell"/>
</dbReference>
<keyword evidence="14" id="KW-1185">Reference proteome</keyword>
<sequence length="555" mass="59506">MNGVKHLFAAFRSQAASPAAMACASGLWLIAFDNLAFWRDLWAARDPSSLRAALAVAGLALVLWSLFTLLARLLCWPRVGKPMIALLLAVAALAAYFIGSYGILIDRGMMRNVLQTDLRETADLLSLPLLLDFAWRGLLPAALVLSVRVAHPGWRQALAGIARSALLFAVLAVSCLTVFYADYASAARNHRELRHLLTPTNVFNGLAGLWKEHSRANRQLVRVGEDARRDPANAGAKPLLVVLVVGETARAANFSLGGYARPTNQALAGKGVVYFGDVTSCGTDTATSLPCMFSDLGAGKFEAAEAGARENVLDILARAGVGVRWLNNNSGCKGVCDRILWSDLSRTNDPALCAGGECLDGVLLQGLRDGLAAATSDNLMVLHLMGSHGPAYYKRYPAVSRRFEPTCDTNDIQRCSVEALRNTYDNGIAYTSEVLAKQIDLLAAQAGRVDSVLLYISDHGESLGERNIYLHGLPKVLAPREQTQVPMLAWLSPGAWQRLGVNEAALRQLAAQPLSHDNLSPTLLGLFGVRTSAVRSALDLTAMARRAATQGAGTP</sequence>
<evidence type="ECO:0000256" key="1">
    <source>
        <dbReference type="ARBA" id="ARBA00004429"/>
    </source>
</evidence>
<keyword evidence="9" id="KW-0732">Signal</keyword>
<dbReference type="Pfam" id="PF00884">
    <property type="entry name" value="Sulfatase"/>
    <property type="match status" value="1"/>
</dbReference>
<keyword evidence="4" id="KW-0808">Transferase</keyword>
<evidence type="ECO:0000256" key="6">
    <source>
        <dbReference type="ARBA" id="ARBA00022989"/>
    </source>
</evidence>
<keyword evidence="2" id="KW-1003">Cell membrane</keyword>
<dbReference type="RefSeq" id="WP_158081203.1">
    <property type="nucleotide sequence ID" value="NZ_MTJN01000002.1"/>
</dbReference>
<gene>
    <name evidence="12" type="ORF">RF819_00120</name>
    <name evidence="13" type="ORF">RF819_13985</name>
</gene>
<accession>A0A1T1AUE3</accession>
<keyword evidence="3" id="KW-0997">Cell inner membrane</keyword>
<protein>
    <recommendedName>
        <fullName evidence="15">Phosphoethanolamine transferase</fullName>
    </recommendedName>
</protein>
<feature type="transmembrane region" description="Helical" evidence="8">
    <location>
        <begin position="157"/>
        <end position="181"/>
    </location>
</feature>
<evidence type="ECO:0008006" key="15">
    <source>
        <dbReference type="Google" id="ProtNLM"/>
    </source>
</evidence>
<dbReference type="InterPro" id="IPR000917">
    <property type="entry name" value="Sulfatase_N"/>
</dbReference>
<dbReference type="Gene3D" id="3.40.720.10">
    <property type="entry name" value="Alkaline Phosphatase, subunit A"/>
    <property type="match status" value="1"/>
</dbReference>
<evidence type="ECO:0000256" key="7">
    <source>
        <dbReference type="ARBA" id="ARBA00023136"/>
    </source>
</evidence>
<dbReference type="AlphaFoldDB" id="A0A1T1AUE3"/>
<evidence type="ECO:0000256" key="2">
    <source>
        <dbReference type="ARBA" id="ARBA00022475"/>
    </source>
</evidence>
<feature type="transmembrane region" description="Helical" evidence="8">
    <location>
        <begin position="83"/>
        <end position="104"/>
    </location>
</feature>
<evidence type="ECO:0000313" key="13">
    <source>
        <dbReference type="EMBL" id="OOV07687.1"/>
    </source>
</evidence>
<dbReference type="NCBIfam" id="NF028537">
    <property type="entry name" value="P_eth_NH2_trans"/>
    <property type="match status" value="1"/>
</dbReference>
<dbReference type="InterPro" id="IPR040423">
    <property type="entry name" value="PEA_transferase"/>
</dbReference>
<evidence type="ECO:0000256" key="8">
    <source>
        <dbReference type="SAM" id="Phobius"/>
    </source>
</evidence>
<evidence type="ECO:0000256" key="9">
    <source>
        <dbReference type="SAM" id="SignalP"/>
    </source>
</evidence>
<dbReference type="EMBL" id="MTJN01000002">
    <property type="protein sequence ID" value="OOV07687.1"/>
    <property type="molecule type" value="Genomic_DNA"/>
</dbReference>
<evidence type="ECO:0000256" key="5">
    <source>
        <dbReference type="ARBA" id="ARBA00022692"/>
    </source>
</evidence>
<feature type="transmembrane region" description="Helical" evidence="8">
    <location>
        <begin position="52"/>
        <end position="71"/>
    </location>
</feature>
<evidence type="ECO:0000313" key="12">
    <source>
        <dbReference type="EMBL" id="OOV05329.1"/>
    </source>
</evidence>
<evidence type="ECO:0000313" key="14">
    <source>
        <dbReference type="Proteomes" id="UP000190750"/>
    </source>
</evidence>
<keyword evidence="7 8" id="KW-0472">Membrane</keyword>
<feature type="chain" id="PRO_5011901753" description="Phosphoethanolamine transferase" evidence="9">
    <location>
        <begin position="23"/>
        <end position="555"/>
    </location>
</feature>
<reference evidence="13 14" key="1">
    <citation type="submission" date="2017-01" db="EMBL/GenBank/DDBJ databases">
        <title>Genome sequencing of Rhodoferax fermentans JCM 7819.</title>
        <authorList>
            <person name="Kim Y.J."/>
            <person name="Farh M.E.-A."/>
            <person name="Yang D.-C."/>
        </authorList>
    </citation>
    <scope>NUCLEOTIDE SEQUENCE [LARGE SCALE GENOMIC DNA]</scope>
    <source>
        <strain evidence="13 14">JCM 7819</strain>
    </source>
</reference>
<comment type="caution">
    <text evidence="13">The sequence shown here is derived from an EMBL/GenBank/DDBJ whole genome shotgun (WGS) entry which is preliminary data.</text>
</comment>
<dbReference type="PROSITE" id="PS51257">
    <property type="entry name" value="PROKAR_LIPOPROTEIN"/>
    <property type="match status" value="1"/>
</dbReference>
<dbReference type="SUPFAM" id="SSF53649">
    <property type="entry name" value="Alkaline phosphatase-like"/>
    <property type="match status" value="1"/>
</dbReference>
<feature type="domain" description="Sulfatase N-terminal" evidence="10">
    <location>
        <begin position="241"/>
        <end position="529"/>
    </location>
</feature>
<evidence type="ECO:0000259" key="10">
    <source>
        <dbReference type="Pfam" id="PF00884"/>
    </source>
</evidence>
<evidence type="ECO:0000256" key="3">
    <source>
        <dbReference type="ARBA" id="ARBA00022519"/>
    </source>
</evidence>
<dbReference type="PANTHER" id="PTHR30443">
    <property type="entry name" value="INNER MEMBRANE PROTEIN"/>
    <property type="match status" value="1"/>
</dbReference>
<dbReference type="InterPro" id="IPR017850">
    <property type="entry name" value="Alkaline_phosphatase_core_sf"/>
</dbReference>
<keyword evidence="5 8" id="KW-0812">Transmembrane</keyword>
<feature type="transmembrane region" description="Helical" evidence="8">
    <location>
        <begin position="15"/>
        <end position="32"/>
    </location>
</feature>
<dbReference type="Proteomes" id="UP000190750">
    <property type="component" value="Unassembled WGS sequence"/>
</dbReference>
<keyword evidence="6 8" id="KW-1133">Transmembrane helix</keyword>
<comment type="subcellular location">
    <subcellularLocation>
        <location evidence="1">Cell inner membrane</location>
        <topology evidence="1">Multi-pass membrane protein</topology>
    </subcellularLocation>
</comment>
<dbReference type="CDD" id="cd16017">
    <property type="entry name" value="LptA"/>
    <property type="match status" value="1"/>
</dbReference>
<proteinExistence type="predicted"/>
<dbReference type="InterPro" id="IPR012549">
    <property type="entry name" value="EptA-like_N"/>
</dbReference>
<evidence type="ECO:0000259" key="11">
    <source>
        <dbReference type="Pfam" id="PF08019"/>
    </source>
</evidence>
<feature type="domain" description="Phosphoethanolamine transferase N-terminal" evidence="11">
    <location>
        <begin position="64"/>
        <end position="211"/>
    </location>
</feature>
<dbReference type="EMBL" id="MTJN01000002">
    <property type="protein sequence ID" value="OOV05329.1"/>
    <property type="molecule type" value="Genomic_DNA"/>
</dbReference>
<dbReference type="InterPro" id="IPR058130">
    <property type="entry name" value="PEA_transf_C"/>
</dbReference>
<dbReference type="OrthoDB" id="9786870at2"/>
<dbReference type="GO" id="GO:0009244">
    <property type="term" value="P:lipopolysaccharide core region biosynthetic process"/>
    <property type="evidence" value="ECO:0007669"/>
    <property type="project" value="TreeGrafter"/>
</dbReference>
<name>A0A1T1AUE3_RHOFE</name>
<feature type="signal peptide" evidence="9">
    <location>
        <begin position="1"/>
        <end position="22"/>
    </location>
</feature>